<sequence>MKRGKTIVLIVLAIVTVIGSVSAESMTIAAGAGYRALVDDLSQLFTSKTGITVEHIYGNMGQVTTQAKRSGVVDLVVGDKSFFDKVKLPFDQEYIVGNGRLVLAAAKDAGPADLGRLTAADVDRIALPDPKMAIYGIAATEYLEHSGLADKVADKLIQVGTVPQVSAYLISGEVDFGFINLTDVLAIKEKIAGYVDVPESYYSPIYIVARSMPDAPAGDATVRFGEFLDSPQAREIVKRHGL</sequence>
<dbReference type="HOGENOM" id="CLU_065520_1_0_12"/>
<keyword evidence="3 4" id="KW-0732">Signal</keyword>
<gene>
    <name evidence="5" type="ordered locus">Spirs_3474</name>
</gene>
<dbReference type="GO" id="GO:0030973">
    <property type="term" value="F:molybdate ion binding"/>
    <property type="evidence" value="ECO:0007669"/>
    <property type="project" value="TreeGrafter"/>
</dbReference>
<comment type="similarity">
    <text evidence="1">Belongs to the bacterial solute-binding protein ModA family.</text>
</comment>
<keyword evidence="2" id="KW-0479">Metal-binding</keyword>
<feature type="signal peptide" evidence="4">
    <location>
        <begin position="1"/>
        <end position="23"/>
    </location>
</feature>
<dbReference type="OrthoDB" id="9785015at2"/>
<dbReference type="AlphaFoldDB" id="E1R2K2"/>
<dbReference type="Pfam" id="PF13531">
    <property type="entry name" value="SBP_bac_11"/>
    <property type="match status" value="1"/>
</dbReference>
<dbReference type="GO" id="GO:0015689">
    <property type="term" value="P:molybdate ion transport"/>
    <property type="evidence" value="ECO:0007669"/>
    <property type="project" value="InterPro"/>
</dbReference>
<dbReference type="KEGG" id="ssm:Spirs_3474"/>
<evidence type="ECO:0000256" key="1">
    <source>
        <dbReference type="ARBA" id="ARBA00009175"/>
    </source>
</evidence>
<evidence type="ECO:0000256" key="2">
    <source>
        <dbReference type="ARBA" id="ARBA00022723"/>
    </source>
</evidence>
<dbReference type="Proteomes" id="UP000002318">
    <property type="component" value="Chromosome"/>
</dbReference>
<dbReference type="SUPFAM" id="SSF53850">
    <property type="entry name" value="Periplasmic binding protein-like II"/>
    <property type="match status" value="1"/>
</dbReference>
<keyword evidence="6" id="KW-1185">Reference proteome</keyword>
<protein>
    <submittedName>
        <fullName evidence="5">Molybdenum ABC transporter, periplasmic molybdate-binding protein</fullName>
    </submittedName>
</protein>
<dbReference type="Gene3D" id="3.40.190.10">
    <property type="entry name" value="Periplasmic binding protein-like II"/>
    <property type="match status" value="2"/>
</dbReference>
<dbReference type="eggNOG" id="COG0725">
    <property type="taxonomic scope" value="Bacteria"/>
</dbReference>
<dbReference type="STRING" id="573413.Spirs_3474"/>
<evidence type="ECO:0000313" key="5">
    <source>
        <dbReference type="EMBL" id="ADK82562.1"/>
    </source>
</evidence>
<organism evidence="5 6">
    <name type="scientific">Sediminispirochaeta smaragdinae (strain DSM 11293 / JCM 15392 / SEBR 4228)</name>
    <name type="common">Spirochaeta smaragdinae</name>
    <dbReference type="NCBI Taxonomy" id="573413"/>
    <lineage>
        <taxon>Bacteria</taxon>
        <taxon>Pseudomonadati</taxon>
        <taxon>Spirochaetota</taxon>
        <taxon>Spirochaetia</taxon>
        <taxon>Spirochaetales</taxon>
        <taxon>Spirochaetaceae</taxon>
        <taxon>Sediminispirochaeta</taxon>
    </lineage>
</organism>
<dbReference type="PANTHER" id="PTHR30632:SF14">
    <property type="entry name" value="TUNGSTATE_MOLYBDATE_CHROMATE-BINDING PROTEIN MODA"/>
    <property type="match status" value="1"/>
</dbReference>
<evidence type="ECO:0000256" key="4">
    <source>
        <dbReference type="SAM" id="SignalP"/>
    </source>
</evidence>
<dbReference type="InterPro" id="IPR005950">
    <property type="entry name" value="ModA"/>
</dbReference>
<dbReference type="NCBIfam" id="TIGR01256">
    <property type="entry name" value="modA"/>
    <property type="match status" value="1"/>
</dbReference>
<dbReference type="GO" id="GO:0046872">
    <property type="term" value="F:metal ion binding"/>
    <property type="evidence" value="ECO:0007669"/>
    <property type="project" value="UniProtKB-KW"/>
</dbReference>
<reference evidence="5 6" key="1">
    <citation type="journal article" date="2010" name="Stand. Genomic Sci.">
        <title>Complete genome sequence of Spirochaeta smaragdinae type strain (SEBR 4228).</title>
        <authorList>
            <person name="Mavromatis K."/>
            <person name="Yasawong M."/>
            <person name="Chertkov O."/>
            <person name="Lapidus A."/>
            <person name="Lucas S."/>
            <person name="Nolan M."/>
            <person name="Del Rio T.G."/>
            <person name="Tice H."/>
            <person name="Cheng J.F."/>
            <person name="Pitluck S."/>
            <person name="Liolios K."/>
            <person name="Ivanova N."/>
            <person name="Tapia R."/>
            <person name="Han C."/>
            <person name="Bruce D."/>
            <person name="Goodwin L."/>
            <person name="Pati A."/>
            <person name="Chen A."/>
            <person name="Palaniappan K."/>
            <person name="Land M."/>
            <person name="Hauser L."/>
            <person name="Chang Y.J."/>
            <person name="Jeffries C.D."/>
            <person name="Detter J.C."/>
            <person name="Rohde M."/>
            <person name="Brambilla E."/>
            <person name="Spring S."/>
            <person name="Goker M."/>
            <person name="Sikorski J."/>
            <person name="Woyke T."/>
            <person name="Bristow J."/>
            <person name="Eisen J.A."/>
            <person name="Markowitz V."/>
            <person name="Hugenholtz P."/>
            <person name="Klenk H.P."/>
            <person name="Kyrpides N.C."/>
        </authorList>
    </citation>
    <scope>NUCLEOTIDE SEQUENCE [LARGE SCALE GENOMIC DNA]</scope>
    <source>
        <strain evidence="6">DSM 11293 / JCM 15392 / SEBR 4228</strain>
    </source>
</reference>
<name>E1R2K2_SEDSS</name>
<evidence type="ECO:0000256" key="3">
    <source>
        <dbReference type="ARBA" id="ARBA00022729"/>
    </source>
</evidence>
<dbReference type="EMBL" id="CP002116">
    <property type="protein sequence ID" value="ADK82562.1"/>
    <property type="molecule type" value="Genomic_DNA"/>
</dbReference>
<feature type="chain" id="PRO_5003150676" evidence="4">
    <location>
        <begin position="24"/>
        <end position="242"/>
    </location>
</feature>
<accession>E1R2K2</accession>
<dbReference type="PANTHER" id="PTHR30632">
    <property type="entry name" value="MOLYBDATE-BINDING PERIPLASMIC PROTEIN"/>
    <property type="match status" value="1"/>
</dbReference>
<dbReference type="RefSeq" id="WP_013256021.1">
    <property type="nucleotide sequence ID" value="NC_014364.1"/>
</dbReference>
<proteinExistence type="inferred from homology"/>
<evidence type="ECO:0000313" key="6">
    <source>
        <dbReference type="Proteomes" id="UP000002318"/>
    </source>
</evidence>
<dbReference type="InterPro" id="IPR050682">
    <property type="entry name" value="ModA/WtpA"/>
</dbReference>